<keyword evidence="10 13" id="KW-0143">Chaperone</keyword>
<dbReference type="PRINTS" id="PR01900">
    <property type="entry name" value="YIDCPROTEIN"/>
</dbReference>
<dbReference type="Pfam" id="PF02096">
    <property type="entry name" value="60KD_IMP"/>
    <property type="match status" value="1"/>
</dbReference>
<comment type="caution">
    <text evidence="17">The sequence shown here is derived from an EMBL/GenBank/DDBJ whole genome shotgun (WGS) entry which is preliminary data.</text>
</comment>
<evidence type="ECO:0000256" key="10">
    <source>
        <dbReference type="ARBA" id="ARBA00023186"/>
    </source>
</evidence>
<keyword evidence="5 13" id="KW-1003">Cell membrane</keyword>
<evidence type="ECO:0000259" key="15">
    <source>
        <dbReference type="Pfam" id="PF02096"/>
    </source>
</evidence>
<feature type="transmembrane region" description="Helical" evidence="13">
    <location>
        <begin position="444"/>
        <end position="470"/>
    </location>
</feature>
<evidence type="ECO:0000256" key="7">
    <source>
        <dbReference type="ARBA" id="ARBA00022927"/>
    </source>
</evidence>
<sequence length="625" mass="69485">MYDRKTWIVVIACSLLLAVNIFFQQKNGRLLAEQKREQAAIEAAKKPADTPAATPTAPEDKVGTLVESEPPAQMAEQLVTMETSETTFTFTSIGGGLKTAEFKNQTPGLEGPVLLNRHGSSPIGAIADSPDRLEATAYEFVEGESVKFPDSTHYKSIVFRGKLPSGLWAKKTWSLRETGNEGDPYTLDFKLHLENSTQATVNLENFSLFLGVASPLDTVETAAQTGFVWLNDRSFTFTAATAFAGGWFSKERSVITESLEKAEIAGVANQFFATAIKLNEPGKSLVWAKVADVTLKPGAKPLKAVRAGLQLPAATLAPGEPKVMNYVVFAGPKQNRVLRKMGDDWGKLMNYGFFSPFSRFMNWSLWWVHAGLDKISGKWAWGLSVIVLTILLRTVIWPLYNRSNRTMKRMAKLKPEIDKLKEKYPDDPQKMNTEMMGMYRKFGINPLGGCLPMFAQLPIFFGFYSMLLHAVEMRGQEFLWVTDLSQPDTIAHLAGIPINPLPIVMAFTSFAQMAMMPNTGGDKTQMAIMKMMPFFFLFICYNFASALALYWTVSNIFSIGQTWLSNRLPEPELKAKAGGSSKSWVERMAEKQADMERMRQARGRVVDPNTEDPGPSKKRPPRTGG</sequence>
<evidence type="ECO:0000256" key="3">
    <source>
        <dbReference type="ARBA" id="ARBA00015325"/>
    </source>
</evidence>
<dbReference type="InterPro" id="IPR028055">
    <property type="entry name" value="YidC/Oxa/ALB_C"/>
</dbReference>
<organism evidence="17 18">
    <name type="scientific">Luteolibacter arcticus</name>
    <dbReference type="NCBI Taxonomy" id="1581411"/>
    <lineage>
        <taxon>Bacteria</taxon>
        <taxon>Pseudomonadati</taxon>
        <taxon>Verrucomicrobiota</taxon>
        <taxon>Verrucomicrobiia</taxon>
        <taxon>Verrucomicrobiales</taxon>
        <taxon>Verrucomicrobiaceae</taxon>
        <taxon>Luteolibacter</taxon>
    </lineage>
</organism>
<dbReference type="InterPro" id="IPR028053">
    <property type="entry name" value="Membr_insert_YidC_N"/>
</dbReference>
<evidence type="ECO:0000256" key="6">
    <source>
        <dbReference type="ARBA" id="ARBA00022692"/>
    </source>
</evidence>
<dbReference type="InterPro" id="IPR001708">
    <property type="entry name" value="YidC/ALB3/OXA1/COX18"/>
</dbReference>
<feature type="transmembrane region" description="Helical" evidence="13">
    <location>
        <begin position="379"/>
        <end position="400"/>
    </location>
</feature>
<dbReference type="PANTHER" id="PTHR12428:SF65">
    <property type="entry name" value="CYTOCHROME C OXIDASE ASSEMBLY PROTEIN COX18, MITOCHONDRIAL"/>
    <property type="match status" value="1"/>
</dbReference>
<evidence type="ECO:0000256" key="1">
    <source>
        <dbReference type="ARBA" id="ARBA00004429"/>
    </source>
</evidence>
<feature type="transmembrane region" description="Helical" evidence="13">
    <location>
        <begin position="532"/>
        <end position="551"/>
    </location>
</feature>
<evidence type="ECO:0000256" key="8">
    <source>
        <dbReference type="ARBA" id="ARBA00022989"/>
    </source>
</evidence>
<evidence type="ECO:0000256" key="14">
    <source>
        <dbReference type="SAM" id="MobiDB-lite"/>
    </source>
</evidence>
<evidence type="ECO:0000256" key="5">
    <source>
        <dbReference type="ARBA" id="ARBA00022475"/>
    </source>
</evidence>
<evidence type="ECO:0000256" key="2">
    <source>
        <dbReference type="ARBA" id="ARBA00010527"/>
    </source>
</evidence>
<dbReference type="EMBL" id="JAPDDT010000012">
    <property type="protein sequence ID" value="MCW1925118.1"/>
    <property type="molecule type" value="Genomic_DNA"/>
</dbReference>
<evidence type="ECO:0000313" key="18">
    <source>
        <dbReference type="Proteomes" id="UP001320876"/>
    </source>
</evidence>
<dbReference type="InterPro" id="IPR019998">
    <property type="entry name" value="Membr_insert_YidC"/>
</dbReference>
<keyword evidence="7 13" id="KW-0653">Protein transport</keyword>
<name>A0ABT3GNM1_9BACT</name>
<feature type="region of interest" description="Disordered" evidence="14">
    <location>
        <begin position="42"/>
        <end position="63"/>
    </location>
</feature>
<accession>A0ABT3GNM1</accession>
<evidence type="ECO:0000256" key="9">
    <source>
        <dbReference type="ARBA" id="ARBA00023136"/>
    </source>
</evidence>
<dbReference type="InterPro" id="IPR047196">
    <property type="entry name" value="YidC_ALB_C"/>
</dbReference>
<dbReference type="NCBIfam" id="TIGR03593">
    <property type="entry name" value="yidC_nterm"/>
    <property type="match status" value="1"/>
</dbReference>
<comment type="similarity">
    <text evidence="2 13">Belongs to the OXA1/ALB3/YidC family. Type 1 subfamily.</text>
</comment>
<evidence type="ECO:0000259" key="16">
    <source>
        <dbReference type="Pfam" id="PF14849"/>
    </source>
</evidence>
<evidence type="ECO:0000256" key="11">
    <source>
        <dbReference type="ARBA" id="ARBA00033245"/>
    </source>
</evidence>
<comment type="function">
    <text evidence="13">Required for the insertion and/or proper folding and/or complex formation of integral membrane proteins into the membrane. Involved in integration of membrane proteins that insert both dependently and independently of the Sec translocase complex, as well as at least some lipoproteins. Aids folding of multispanning membrane proteins.</text>
</comment>
<keyword evidence="4 13" id="KW-0813">Transport</keyword>
<comment type="subunit">
    <text evidence="13">Interacts with the Sec translocase complex via SecD. Specifically interacts with transmembrane segments of nascent integral membrane proteins during membrane integration.</text>
</comment>
<keyword evidence="8 13" id="KW-1133">Transmembrane helix</keyword>
<protein>
    <recommendedName>
        <fullName evidence="3 13">Membrane protein insertase YidC</fullName>
    </recommendedName>
    <alternativeName>
        <fullName evidence="12 13">Foldase YidC</fullName>
    </alternativeName>
    <alternativeName>
        <fullName evidence="11 13">Membrane integrase YidC</fullName>
    </alternativeName>
    <alternativeName>
        <fullName evidence="13">Membrane protein YidC</fullName>
    </alternativeName>
</protein>
<dbReference type="Gene3D" id="2.70.98.90">
    <property type="match status" value="1"/>
</dbReference>
<evidence type="ECO:0000256" key="13">
    <source>
        <dbReference type="HAMAP-Rule" id="MF_01810"/>
    </source>
</evidence>
<feature type="compositionally biased region" description="Basic residues" evidence="14">
    <location>
        <begin position="616"/>
        <end position="625"/>
    </location>
</feature>
<evidence type="ECO:0000256" key="4">
    <source>
        <dbReference type="ARBA" id="ARBA00022448"/>
    </source>
</evidence>
<dbReference type="Proteomes" id="UP001320876">
    <property type="component" value="Unassembled WGS sequence"/>
</dbReference>
<dbReference type="Pfam" id="PF14849">
    <property type="entry name" value="YidC_periplas"/>
    <property type="match status" value="1"/>
</dbReference>
<evidence type="ECO:0000256" key="12">
    <source>
        <dbReference type="ARBA" id="ARBA00033342"/>
    </source>
</evidence>
<feature type="region of interest" description="Disordered" evidence="14">
    <location>
        <begin position="573"/>
        <end position="625"/>
    </location>
</feature>
<reference evidence="17 18" key="1">
    <citation type="submission" date="2022-10" db="EMBL/GenBank/DDBJ databases">
        <title>Luteolibacter arcticus strain CCTCC AB 2014275, whole genome shotgun sequencing project.</title>
        <authorList>
            <person name="Zhao G."/>
            <person name="Shen L."/>
        </authorList>
    </citation>
    <scope>NUCLEOTIDE SEQUENCE [LARGE SCALE GENOMIC DNA]</scope>
    <source>
        <strain evidence="17 18">CCTCC AB 2014275</strain>
    </source>
</reference>
<keyword evidence="18" id="KW-1185">Reference proteome</keyword>
<proteinExistence type="inferred from homology"/>
<feature type="transmembrane region" description="Helical" evidence="13">
    <location>
        <begin position="6"/>
        <end position="23"/>
    </location>
</feature>
<dbReference type="HAMAP" id="MF_01810">
    <property type="entry name" value="YidC_type1"/>
    <property type="match status" value="1"/>
</dbReference>
<dbReference type="NCBIfam" id="TIGR03592">
    <property type="entry name" value="yidC_oxa1_cterm"/>
    <property type="match status" value="1"/>
</dbReference>
<dbReference type="RefSeq" id="WP_264489225.1">
    <property type="nucleotide sequence ID" value="NZ_JAPDDT010000012.1"/>
</dbReference>
<dbReference type="InterPro" id="IPR038221">
    <property type="entry name" value="YidC_periplasmic_sf"/>
</dbReference>
<feature type="domain" description="Membrane insertase YidC/Oxa/ALB C-terminal" evidence="15">
    <location>
        <begin position="381"/>
        <end position="566"/>
    </location>
</feature>
<comment type="subcellular location">
    <subcellularLocation>
        <location evidence="1">Cell inner membrane</location>
        <topology evidence="1">Multi-pass membrane protein</topology>
    </subcellularLocation>
    <subcellularLocation>
        <location evidence="13">Cell membrane</location>
        <topology evidence="13">Multi-pass membrane protein</topology>
    </subcellularLocation>
</comment>
<dbReference type="PANTHER" id="PTHR12428">
    <property type="entry name" value="OXA1"/>
    <property type="match status" value="1"/>
</dbReference>
<feature type="transmembrane region" description="Helical" evidence="13">
    <location>
        <begin position="490"/>
        <end position="511"/>
    </location>
</feature>
<keyword evidence="6 13" id="KW-0812">Transmembrane</keyword>
<feature type="domain" description="Membrane insertase YidC N-terminal" evidence="16">
    <location>
        <begin position="79"/>
        <end position="363"/>
    </location>
</feature>
<keyword evidence="9 13" id="KW-0472">Membrane</keyword>
<gene>
    <name evidence="13 17" type="primary">yidC</name>
    <name evidence="17" type="ORF">OKA05_21335</name>
</gene>
<dbReference type="CDD" id="cd20070">
    <property type="entry name" value="5TM_YidC_Alb3"/>
    <property type="match status" value="1"/>
</dbReference>
<evidence type="ECO:0000313" key="17">
    <source>
        <dbReference type="EMBL" id="MCW1925118.1"/>
    </source>
</evidence>
<feature type="compositionally biased region" description="Basic and acidic residues" evidence="14">
    <location>
        <begin position="584"/>
        <end position="599"/>
    </location>
</feature>